<proteinExistence type="predicted"/>
<evidence type="ECO:0000259" key="1">
    <source>
        <dbReference type="Pfam" id="PF07727"/>
    </source>
</evidence>
<gene>
    <name evidence="2" type="ORF">L3X38_032422</name>
</gene>
<accession>A0AAD4YVW9</accession>
<protein>
    <recommendedName>
        <fullName evidence="1">Reverse transcriptase Ty1/copia-type domain-containing protein</fullName>
    </recommendedName>
</protein>
<organism evidence="2 3">
    <name type="scientific">Prunus dulcis</name>
    <name type="common">Almond</name>
    <name type="synonym">Amygdalus dulcis</name>
    <dbReference type="NCBI Taxonomy" id="3755"/>
    <lineage>
        <taxon>Eukaryota</taxon>
        <taxon>Viridiplantae</taxon>
        <taxon>Streptophyta</taxon>
        <taxon>Embryophyta</taxon>
        <taxon>Tracheophyta</taxon>
        <taxon>Spermatophyta</taxon>
        <taxon>Magnoliopsida</taxon>
        <taxon>eudicotyledons</taxon>
        <taxon>Gunneridae</taxon>
        <taxon>Pentapetalae</taxon>
        <taxon>rosids</taxon>
        <taxon>fabids</taxon>
        <taxon>Rosales</taxon>
        <taxon>Rosaceae</taxon>
        <taxon>Amygdaloideae</taxon>
        <taxon>Amygdaleae</taxon>
        <taxon>Prunus</taxon>
    </lineage>
</organism>
<comment type="caution">
    <text evidence="2">The sequence shown here is derived from an EMBL/GenBank/DDBJ whole genome shotgun (WGS) entry which is preliminary data.</text>
</comment>
<evidence type="ECO:0000313" key="3">
    <source>
        <dbReference type="Proteomes" id="UP001054821"/>
    </source>
</evidence>
<feature type="domain" description="Reverse transcriptase Ty1/copia-type" evidence="1">
    <location>
        <begin position="11"/>
        <end position="138"/>
    </location>
</feature>
<name>A0AAD4YVW9_PRUDU</name>
<dbReference type="Proteomes" id="UP001054821">
    <property type="component" value="Chromosome 6"/>
</dbReference>
<dbReference type="InterPro" id="IPR013103">
    <property type="entry name" value="RVT_2"/>
</dbReference>
<sequence length="241" mass="27842">MLNELESMKNNQVWELVEPHKSQKLVGSKWIFKTKKDKDGRIERLKARLVAKGFTQREGIDYTEMFSPVSTKDYFRIIMALVVHYDLLLHQMDVKITFLSRELEEENFVRQPEEFTKEGKEHMVCKLDKAIYGLKQKVSLAKGDLKKEHCPKNQEEEDEMRNKPYASLVGGIIHTKNLELVSYADVNLGKAKDDYIFTSGFLLKIVEAVVASKNAKQFGVSSSTMFSEYIAYYEATSHAVW</sequence>
<evidence type="ECO:0000313" key="2">
    <source>
        <dbReference type="EMBL" id="KAI5323350.1"/>
    </source>
</evidence>
<keyword evidence="3" id="KW-1185">Reference proteome</keyword>
<reference evidence="2 3" key="1">
    <citation type="journal article" date="2022" name="G3 (Bethesda)">
        <title>Whole-genome sequence and methylome profiling of the almond [Prunus dulcis (Mill.) D.A. Webb] cultivar 'Nonpareil'.</title>
        <authorList>
            <person name="D'Amico-Willman K.M."/>
            <person name="Ouma W.Z."/>
            <person name="Meulia T."/>
            <person name="Sideli G.M."/>
            <person name="Gradziel T.M."/>
            <person name="Fresnedo-Ramirez J."/>
        </authorList>
    </citation>
    <scope>NUCLEOTIDE SEQUENCE [LARGE SCALE GENOMIC DNA]</scope>
    <source>
        <strain evidence="2">Clone GOH B32 T37-40</strain>
    </source>
</reference>
<dbReference type="AlphaFoldDB" id="A0AAD4YVW9"/>
<dbReference type="Pfam" id="PF07727">
    <property type="entry name" value="RVT_2"/>
    <property type="match status" value="1"/>
</dbReference>
<dbReference type="EMBL" id="JAJFAZ020000006">
    <property type="protein sequence ID" value="KAI5323350.1"/>
    <property type="molecule type" value="Genomic_DNA"/>
</dbReference>